<keyword evidence="1" id="KW-0238">DNA-binding</keyword>
<feature type="DNA-binding region" description="HMG box" evidence="1">
    <location>
        <begin position="524"/>
        <end position="590"/>
    </location>
</feature>
<proteinExistence type="predicted"/>
<feature type="domain" description="HMG box" evidence="2">
    <location>
        <begin position="1028"/>
        <end position="1088"/>
    </location>
</feature>
<protein>
    <submittedName>
        <fullName evidence="4">HMG box domain-containing protein</fullName>
    </submittedName>
</protein>
<dbReference type="Gene3D" id="1.10.30.10">
    <property type="entry name" value="High mobility group box domain"/>
    <property type="match status" value="3"/>
</dbReference>
<sequence length="1099" mass="131369">MSTNDTIFTFCDGEIPVYKDSYIFSVKHMFSDRYSMGRNDFLSKDDVKAINQYLDSLPCSHGELTYNTDAILRKWLQLSTAEQAGFYDMVYQENVDEKAHEILLREFKEAAQDRVKRTYCVECDYNKLSEMEKEPYYEKAKQVLKAEKEADGKGKVDDGSRFISDIAIIISVLNYVNYGTVDERSFLLYCRKMRPQLLMEPGMFDKHHFQQFLILEDRWRKLSKEKKEVYYKMDARKKLILTEMTKRELNYCNIANRLGHDEDKKEEYTEEAKRNRIQLVKDFPDFYDLIYEEANDGSFALQSNADQSVLEYEYYLHRYGPCRDAYWTIGKMIEGADENAFTMFKEDVCPHKNGLLNSILWDKWFELTESQQEEYYEKSDMKQWESKALFLYECEDNFKTHCECEFETFEKVRPVWIEKAKENGPLYDDEPEQDPPNDPNVWIEDLNSTYCPKFLWYYESMEDKAIYSHVYYNWLSVKHDPEVKEKRKIRVCRKFEEEFRNSPEIREQRYAEIRRNKELYDEAKKRFLSPAMNYKKEVEELRPKPDDADFDDSAEIWKRWRNLSDDEKAVYDEKAKQARMQLMEDFPDFNNYFYWEKSWWKDGDRLCDVIGENSDCADDDGNDAMSTDGNIFVFCDGNIPVFEDSYLFCNLNRSHSMGLGEFCSKDDEKAISKYRNSLPCPHGHLNNDENALLRKWVQLSTSEQAVFYDSVYQENVDEKAREFFLQESKGSSKNRVKRTYCLECDYNKLSEMEKEPYYEKARQILKEEKEADAKQTVGNSSNFISDRSIGLIAGLEEDNKEEVKENRIQLVKGYPDFYDLIHDGLDCSYSPLEEERGDEDSYSDYQYRARYQYDCQDDCFTVGYLAEIADIKAFEMFKNDVCGHKNGLKNSIIWDKWFELTESQQEQYYEKSDNKRWKKRAMVLYECGNNFNTFCACEFEKFEKDRQIWIEKAKGTYTPDAFVELQIPEDTNLWIEDLNSTYCPKFLWIYPSMEDKAIYSHVYYKCPEVKEQKYAEIRRNQELYDEAEKRVLSPGEIYKKEMEELRPDDDAEKIWETWRNLSDDEKAVYDEKAKQARMQLMQDFPDFNNYFYWEKSPSC</sequence>
<dbReference type="GO" id="GO:0005634">
    <property type="term" value="C:nucleus"/>
    <property type="evidence" value="ECO:0007669"/>
    <property type="project" value="UniProtKB-UniRule"/>
</dbReference>
<feature type="DNA-binding region" description="HMG box" evidence="1">
    <location>
        <begin position="1028"/>
        <end position="1088"/>
    </location>
</feature>
<name>A0A7E4W8I9_PANRE</name>
<dbReference type="GO" id="GO:0003677">
    <property type="term" value="F:DNA binding"/>
    <property type="evidence" value="ECO:0007669"/>
    <property type="project" value="UniProtKB-UniRule"/>
</dbReference>
<reference evidence="4" key="2">
    <citation type="submission" date="2020-10" db="UniProtKB">
        <authorList>
            <consortium name="WormBaseParasite"/>
        </authorList>
    </citation>
    <scope>IDENTIFICATION</scope>
</reference>
<dbReference type="WBParaSite" id="Pan_g8137.t1">
    <property type="protein sequence ID" value="Pan_g8137.t1"/>
    <property type="gene ID" value="Pan_g8137"/>
</dbReference>
<evidence type="ECO:0000256" key="1">
    <source>
        <dbReference type="PROSITE-ProRule" id="PRU00267"/>
    </source>
</evidence>
<dbReference type="InterPro" id="IPR009071">
    <property type="entry name" value="HMG_box_dom"/>
</dbReference>
<dbReference type="InterPro" id="IPR036910">
    <property type="entry name" value="HMG_box_dom_sf"/>
</dbReference>
<reference evidence="3" key="1">
    <citation type="journal article" date="2013" name="Genetics">
        <title>The draft genome and transcriptome of Panagrellus redivivus are shaped by the harsh demands of a free-living lifestyle.</title>
        <authorList>
            <person name="Srinivasan J."/>
            <person name="Dillman A.R."/>
            <person name="Macchietto M.G."/>
            <person name="Heikkinen L."/>
            <person name="Lakso M."/>
            <person name="Fracchia K.M."/>
            <person name="Antoshechkin I."/>
            <person name="Mortazavi A."/>
            <person name="Wong G."/>
            <person name="Sternberg P.W."/>
        </authorList>
    </citation>
    <scope>NUCLEOTIDE SEQUENCE [LARGE SCALE GENOMIC DNA]</scope>
    <source>
        <strain evidence="3">MT8872</strain>
    </source>
</reference>
<evidence type="ECO:0000313" key="4">
    <source>
        <dbReference type="WBParaSite" id="Pan_g8137.t1"/>
    </source>
</evidence>
<organism evidence="3 4">
    <name type="scientific">Panagrellus redivivus</name>
    <name type="common">Microworm</name>
    <dbReference type="NCBI Taxonomy" id="6233"/>
    <lineage>
        <taxon>Eukaryota</taxon>
        <taxon>Metazoa</taxon>
        <taxon>Ecdysozoa</taxon>
        <taxon>Nematoda</taxon>
        <taxon>Chromadorea</taxon>
        <taxon>Rhabditida</taxon>
        <taxon>Tylenchina</taxon>
        <taxon>Panagrolaimomorpha</taxon>
        <taxon>Panagrolaimoidea</taxon>
        <taxon>Panagrolaimidae</taxon>
        <taxon>Panagrellus</taxon>
    </lineage>
</organism>
<dbReference type="SUPFAM" id="SSF47095">
    <property type="entry name" value="HMG-box"/>
    <property type="match status" value="3"/>
</dbReference>
<evidence type="ECO:0000259" key="2">
    <source>
        <dbReference type="PROSITE" id="PS50118"/>
    </source>
</evidence>
<keyword evidence="3" id="KW-1185">Reference proteome</keyword>
<dbReference type="Pfam" id="PF09011">
    <property type="entry name" value="HMG_box_2"/>
    <property type="match status" value="1"/>
</dbReference>
<accession>A0A7E4W8I9</accession>
<keyword evidence="1" id="KW-0539">Nucleus</keyword>
<dbReference type="Proteomes" id="UP000492821">
    <property type="component" value="Unassembled WGS sequence"/>
</dbReference>
<feature type="domain" description="HMG box" evidence="2">
    <location>
        <begin position="524"/>
        <end position="590"/>
    </location>
</feature>
<dbReference type="SMART" id="SM00398">
    <property type="entry name" value="HMG"/>
    <property type="match status" value="3"/>
</dbReference>
<dbReference type="PROSITE" id="PS50118">
    <property type="entry name" value="HMG_BOX_2"/>
    <property type="match status" value="2"/>
</dbReference>
<dbReference type="AlphaFoldDB" id="A0A7E4W8I9"/>
<evidence type="ECO:0000313" key="3">
    <source>
        <dbReference type="Proteomes" id="UP000492821"/>
    </source>
</evidence>